<comment type="caution">
    <text evidence="1">The sequence shown here is derived from an EMBL/GenBank/DDBJ whole genome shotgun (WGS) entry which is preliminary data.</text>
</comment>
<accession>A0AA39T2Z2</accession>
<sequence>GYGYPLGIPEPDCSLPSAYVERGICVSDFRIIRNDGGFNFIFNTFLEADNPVNAGTVLPNSMNTYI</sequence>
<feature type="non-terminal residue" evidence="1">
    <location>
        <position position="1"/>
    </location>
</feature>
<name>A0AA39T2Z2_9AGAR</name>
<keyword evidence="2" id="KW-1185">Reference proteome</keyword>
<evidence type="ECO:0000313" key="1">
    <source>
        <dbReference type="EMBL" id="KAK0460781.1"/>
    </source>
</evidence>
<gene>
    <name evidence="1" type="ORF">IW261DRAFT_1349507</name>
</gene>
<evidence type="ECO:0000313" key="2">
    <source>
        <dbReference type="Proteomes" id="UP001175227"/>
    </source>
</evidence>
<dbReference type="Proteomes" id="UP001175227">
    <property type="component" value="Unassembled WGS sequence"/>
</dbReference>
<dbReference type="AlphaFoldDB" id="A0AA39T2Z2"/>
<proteinExistence type="predicted"/>
<organism evidence="1 2">
    <name type="scientific">Armillaria novae-zelandiae</name>
    <dbReference type="NCBI Taxonomy" id="153914"/>
    <lineage>
        <taxon>Eukaryota</taxon>
        <taxon>Fungi</taxon>
        <taxon>Dikarya</taxon>
        <taxon>Basidiomycota</taxon>
        <taxon>Agaricomycotina</taxon>
        <taxon>Agaricomycetes</taxon>
        <taxon>Agaricomycetidae</taxon>
        <taxon>Agaricales</taxon>
        <taxon>Marasmiineae</taxon>
        <taxon>Physalacriaceae</taxon>
        <taxon>Armillaria</taxon>
    </lineage>
</organism>
<reference evidence="1" key="1">
    <citation type="submission" date="2023-06" db="EMBL/GenBank/DDBJ databases">
        <authorList>
            <consortium name="Lawrence Berkeley National Laboratory"/>
            <person name="Ahrendt S."/>
            <person name="Sahu N."/>
            <person name="Indic B."/>
            <person name="Wong-Bajracharya J."/>
            <person name="Merenyi Z."/>
            <person name="Ke H.-M."/>
            <person name="Monk M."/>
            <person name="Kocsube S."/>
            <person name="Drula E."/>
            <person name="Lipzen A."/>
            <person name="Balint B."/>
            <person name="Henrissat B."/>
            <person name="Andreopoulos B."/>
            <person name="Martin F.M."/>
            <person name="Harder C.B."/>
            <person name="Rigling D."/>
            <person name="Ford K.L."/>
            <person name="Foster G.D."/>
            <person name="Pangilinan J."/>
            <person name="Papanicolaou A."/>
            <person name="Barry K."/>
            <person name="LaButti K."/>
            <person name="Viragh M."/>
            <person name="Koriabine M."/>
            <person name="Yan M."/>
            <person name="Riley R."/>
            <person name="Champramary S."/>
            <person name="Plett K.L."/>
            <person name="Tsai I.J."/>
            <person name="Slot J."/>
            <person name="Sipos G."/>
            <person name="Plett J."/>
            <person name="Nagy L.G."/>
            <person name="Grigoriev I.V."/>
        </authorList>
    </citation>
    <scope>NUCLEOTIDE SEQUENCE</scope>
    <source>
        <strain evidence="1">ICMP 16352</strain>
    </source>
</reference>
<dbReference type="EMBL" id="JAUEPR010000167">
    <property type="protein sequence ID" value="KAK0460781.1"/>
    <property type="molecule type" value="Genomic_DNA"/>
</dbReference>
<protein>
    <submittedName>
        <fullName evidence="1">Uncharacterized protein</fullName>
    </submittedName>
</protein>